<evidence type="ECO:0008006" key="4">
    <source>
        <dbReference type="Google" id="ProtNLM"/>
    </source>
</evidence>
<dbReference type="VEuPathDB" id="GiardiaDB:QR46_1632"/>
<gene>
    <name evidence="2" type="ORF">QR46_1632</name>
</gene>
<dbReference type="InterPro" id="IPR032675">
    <property type="entry name" value="LRR_dom_sf"/>
</dbReference>
<protein>
    <recommendedName>
        <fullName evidence="4">Leucine-rich repeat protein</fullName>
    </recommendedName>
</protein>
<organism evidence="2 3">
    <name type="scientific">Giardia duodenalis assemblage B</name>
    <dbReference type="NCBI Taxonomy" id="1394984"/>
    <lineage>
        <taxon>Eukaryota</taxon>
        <taxon>Metamonada</taxon>
        <taxon>Diplomonadida</taxon>
        <taxon>Hexamitidae</taxon>
        <taxon>Giardiinae</taxon>
        <taxon>Giardia</taxon>
    </lineage>
</organism>
<dbReference type="AlphaFoldDB" id="A0A132NW98"/>
<feature type="region of interest" description="Disordered" evidence="1">
    <location>
        <begin position="820"/>
        <end position="871"/>
    </location>
</feature>
<dbReference type="InterPro" id="IPR001611">
    <property type="entry name" value="Leu-rich_rpt"/>
</dbReference>
<feature type="compositionally biased region" description="Polar residues" evidence="1">
    <location>
        <begin position="745"/>
        <end position="764"/>
    </location>
</feature>
<name>A0A132NW98_GIAIN</name>
<dbReference type="Proteomes" id="UP000070089">
    <property type="component" value="Unassembled WGS sequence"/>
</dbReference>
<feature type="region of interest" description="Disordered" evidence="1">
    <location>
        <begin position="745"/>
        <end position="774"/>
    </location>
</feature>
<dbReference type="OrthoDB" id="10255847at2759"/>
<feature type="compositionally biased region" description="Polar residues" evidence="1">
    <location>
        <begin position="658"/>
        <end position="688"/>
    </location>
</feature>
<sequence length="1154" mass="125799">MLLLVKCPSAFVCVPVIHPGYRILQSLRMRRLKGVLALIRLVRSLFRLCWCRFWYIFLLCASSHSFKSNKIHMVPFNSNATTKSQHRPDALPLGKQLLDLKRRPAPRMKEVFSIGTHDLDIQPQGHMQTPSAQISASSKSNTGPENSTKKYSSSTIKQIQAPNTITPQSIFDSLDLSKQLGNVVSSADDLRAKKKEVLKNYLRVQTHLNVSKGNYGAVSGFPDMKTLMPNLVEVDASDNKLGIHHFTKFNCAILRLSSNLITDDVIERSLELYGLLSQTPEKLEKAHLFKALRVLDLSNNLIENFYTLCALLSKFPLLQTVILSNNSLQIPVANMNGVQLTVNEYLKLRHPVRNIPPHTSNGYILPPVGVLDQFVHSGHANIPIVVSTTTLVIDGIPMSPSFLSAIAKAFPNLERLSIRGCSVLHSFLSSLLEFPTIVEVDLSDNPDIGCIDHLKSYALHTPSKTLSTIRAHNSIGTISTKEGPVHFLWLDFDGNLISESRNPYFQPENTFRTIEISLFQGSGIKQALRSGEVAPVKIDTSLPKVSGMSKLQSVSVSDISTVASSLRQLTDDIEGLEQTDLDKFNQKTTISESVLDTINTAMEQLKLVSDDAAQSSSISSANDPKSKGGAQVPRSVISVAKPLSSYLITTADTMNLPNYTRTSSQQSCGSHGSASTGRDSKLSSKTRTSGASKSSLSIAAILGGIGAPATSIVAAPTLGLSAPSTSNSTAEDSTKFGLTPVPFSTVTDRAQKPSKSVLPNATSPPRSPLYKRPDSTRRNLILGTGKTAVDEYLATAREKYADNSIIMKALTLAKSSIDTQPHTYPMSRGRRLSSVTTGNTSVNPSSSSTLAQDSIHTPGHATISKPSLDAHDGEESPLMVYKLHLQSDDRTTFDTSFPAPYSIHDRTISKGGVVQDMDLADETIAAELVTSFVRTSICGSLNKSAPASLYAQRLSLVDDVSDISDPSDIESLDEVSKSAQMVEHERFVAAHSIQSDSYDKHNDILRARSAPPRCAVGIFIAEPEKTRENAPPLGPSFTGANTFLTGTDYIQEISDIEEEQPVDAVYQPGLFDDTLLTRRVREGIEMITGPVDVMGIIQSDSPQERDILSFLPRGRRSSLRDLYTALRMVLENPITTYAAITDEEILTSLLQQVN</sequence>
<feature type="region of interest" description="Disordered" evidence="1">
    <location>
        <begin position="120"/>
        <end position="155"/>
    </location>
</feature>
<dbReference type="EMBL" id="JXTI01000035">
    <property type="protein sequence ID" value="KWX14348.1"/>
    <property type="molecule type" value="Genomic_DNA"/>
</dbReference>
<reference evidence="2 3" key="1">
    <citation type="journal article" date="2015" name="Mol. Biochem. Parasitol.">
        <title>Identification of polymorphic genes for use in assemblage B genotyping assays through comparative genomics of multiple assemblage B Giardia duodenalis isolates.</title>
        <authorList>
            <person name="Wielinga C."/>
            <person name="Thompson R.C."/>
            <person name="Monis P."/>
            <person name="Ryan U."/>
        </authorList>
    </citation>
    <scope>NUCLEOTIDE SEQUENCE [LARGE SCALE GENOMIC DNA]</scope>
    <source>
        <strain evidence="2 3">BAH15c1</strain>
    </source>
</reference>
<feature type="compositionally biased region" description="Polar residues" evidence="1">
    <location>
        <begin position="125"/>
        <end position="155"/>
    </location>
</feature>
<dbReference type="PROSITE" id="PS51450">
    <property type="entry name" value="LRR"/>
    <property type="match status" value="1"/>
</dbReference>
<comment type="caution">
    <text evidence="2">The sequence shown here is derived from an EMBL/GenBank/DDBJ whole genome shotgun (WGS) entry which is preliminary data.</text>
</comment>
<dbReference type="Gene3D" id="3.80.10.10">
    <property type="entry name" value="Ribonuclease Inhibitor"/>
    <property type="match status" value="2"/>
</dbReference>
<feature type="compositionally biased region" description="Polar residues" evidence="1">
    <location>
        <begin position="833"/>
        <end position="855"/>
    </location>
</feature>
<evidence type="ECO:0000313" key="2">
    <source>
        <dbReference type="EMBL" id="KWX14348.1"/>
    </source>
</evidence>
<evidence type="ECO:0000313" key="3">
    <source>
        <dbReference type="Proteomes" id="UP000070089"/>
    </source>
</evidence>
<accession>A0A132NW98</accession>
<dbReference type="SUPFAM" id="SSF52047">
    <property type="entry name" value="RNI-like"/>
    <property type="match status" value="1"/>
</dbReference>
<evidence type="ECO:0000256" key="1">
    <source>
        <dbReference type="SAM" id="MobiDB-lite"/>
    </source>
</evidence>
<feature type="region of interest" description="Disordered" evidence="1">
    <location>
        <begin position="658"/>
        <end position="689"/>
    </location>
</feature>
<proteinExistence type="predicted"/>